<keyword evidence="4 5" id="KW-0479">Metal-binding</keyword>
<dbReference type="EMBL" id="CP020928">
    <property type="protein sequence ID" value="AWF96143.1"/>
    <property type="molecule type" value="Genomic_DNA"/>
</dbReference>
<protein>
    <recommendedName>
        <fullName evidence="5">3,4-dihydroxy-2-butanone 4-phosphate synthase</fullName>
        <shortName evidence="5">DHBP synthase</shortName>
        <ecNumber evidence="5">4.1.99.12</ecNumber>
    </recommendedName>
</protein>
<evidence type="ECO:0000313" key="10">
    <source>
        <dbReference type="Proteomes" id="UP000032287"/>
    </source>
</evidence>
<reference evidence="7" key="1">
    <citation type="journal article" date="2015" name="Microbiology (Mosc.)">
        <title>Genomics of the Weissella cibaria species with an examination of its metabolic traits.</title>
        <authorList>
            <person name="Lynch K.M."/>
            <person name="Lucid A."/>
            <person name="Arendt E.K."/>
            <person name="Sleator R.D."/>
            <person name="Lucey B."/>
            <person name="Coffey A."/>
        </authorList>
    </citation>
    <scope>NUCLEOTIDE SEQUENCE [LARGE SCALE GENOMIC DNA]</scope>
    <source>
        <strain evidence="7">MG1</strain>
    </source>
</reference>
<keyword evidence="5" id="KW-0460">Magnesium</keyword>
<evidence type="ECO:0000256" key="3">
    <source>
        <dbReference type="ARBA" id="ARBA00022619"/>
    </source>
</evidence>
<keyword evidence="3 5" id="KW-0686">Riboflavin biosynthesis</keyword>
<evidence type="ECO:0000256" key="4">
    <source>
        <dbReference type="ARBA" id="ARBA00022723"/>
    </source>
</evidence>
<comment type="subunit">
    <text evidence="5">Homodimer.</text>
</comment>
<dbReference type="GO" id="GO:0008686">
    <property type="term" value="F:3,4-dihydroxy-2-butanone-4-phosphate synthase activity"/>
    <property type="evidence" value="ECO:0007669"/>
    <property type="project" value="UniProtKB-EC"/>
</dbReference>
<dbReference type="Proteomes" id="UP000320012">
    <property type="component" value="Unassembled WGS sequence"/>
</dbReference>
<evidence type="ECO:0000256" key="5">
    <source>
        <dbReference type="RuleBase" id="RU003843"/>
    </source>
</evidence>
<comment type="similarity">
    <text evidence="5">Belongs to the DHBP synthase family.</text>
</comment>
<dbReference type="PANTHER" id="PTHR21327:SF18">
    <property type="entry name" value="3,4-DIHYDROXY-2-BUTANONE 4-PHOSPHATE SYNTHASE"/>
    <property type="match status" value="1"/>
</dbReference>
<sequence length="209" mass="21918">MKTAFDTVPDALQTLRQGGVIILADDESRENEGDLVALAADITPETVHMMLREAAGLMCTPVGPEIAARLGLTDMVADSTDPHQTPFTYTVDGTEAATGVTTGVSAADRAATIRHIANPTAVRTDFNAPGHTQPLTALAGGLTERVGHTEAAVDLARLAGSEPAAVIIEVLKADGTMARRDDLFELADRLDLPFITIAQISAYLATPVM</sequence>
<name>A0A0D1JFK3_9LACO</name>
<dbReference type="EC" id="4.1.99.12" evidence="5"/>
<organism evidence="7 10">
    <name type="scientific">Weissella cibaria</name>
    <dbReference type="NCBI Taxonomy" id="137591"/>
    <lineage>
        <taxon>Bacteria</taxon>
        <taxon>Bacillati</taxon>
        <taxon>Bacillota</taxon>
        <taxon>Bacilli</taxon>
        <taxon>Lactobacillales</taxon>
        <taxon>Lactobacillaceae</taxon>
        <taxon>Weissella</taxon>
    </lineage>
</organism>
<evidence type="ECO:0000313" key="7">
    <source>
        <dbReference type="EMBL" id="KIU20198.1"/>
    </source>
</evidence>
<dbReference type="InterPro" id="IPR000422">
    <property type="entry name" value="DHBP_synthase_RibB"/>
</dbReference>
<dbReference type="KEGG" id="wcb:AO080_05555"/>
<dbReference type="NCBIfam" id="TIGR00506">
    <property type="entry name" value="ribB"/>
    <property type="match status" value="1"/>
</dbReference>
<keyword evidence="5 9" id="KW-0456">Lyase</keyword>
<dbReference type="EMBL" id="NDXJ01000009">
    <property type="protein sequence ID" value="OSP89233.1"/>
    <property type="molecule type" value="Genomic_DNA"/>
</dbReference>
<gene>
    <name evidence="7" type="primary">ribBA_2</name>
    <name evidence="9" type="synonym">ribB</name>
    <name evidence="6" type="ORF">B6254_1761</name>
    <name evidence="8" type="ORF">B9D04_06645</name>
    <name evidence="9" type="ORF">FO435_08225</name>
    <name evidence="7" type="ORF">QX99_01241</name>
</gene>
<dbReference type="Pfam" id="PF00926">
    <property type="entry name" value="DHBP_synthase"/>
    <property type="match status" value="1"/>
</dbReference>
<evidence type="ECO:0000313" key="8">
    <source>
        <dbReference type="EMBL" id="OSP89233.1"/>
    </source>
</evidence>
<evidence type="ECO:0000313" key="13">
    <source>
        <dbReference type="Proteomes" id="UP000320012"/>
    </source>
</evidence>
<comment type="cofactor">
    <cofactor evidence="5">
        <name>Mg(2+)</name>
        <dbReference type="ChEBI" id="CHEBI:18420"/>
    </cofactor>
    <cofactor evidence="5">
        <name>Mn(2+)</name>
        <dbReference type="ChEBI" id="CHEBI:29035"/>
    </cofactor>
    <text evidence="5">Binds 2 divalent metal cations per subunit. Magnesium or manganese.</text>
</comment>
<dbReference type="Gene3D" id="3.90.870.10">
    <property type="entry name" value="DHBP synthase"/>
    <property type="match status" value="1"/>
</dbReference>
<dbReference type="Proteomes" id="UP000244870">
    <property type="component" value="Chromosome"/>
</dbReference>
<proteinExistence type="inferred from homology"/>
<comment type="catalytic activity">
    <reaction evidence="5">
        <text>D-ribulose 5-phosphate = (2S)-2-hydroxy-3-oxobutyl phosphate + formate + H(+)</text>
        <dbReference type="Rhea" id="RHEA:18457"/>
        <dbReference type="ChEBI" id="CHEBI:15378"/>
        <dbReference type="ChEBI" id="CHEBI:15740"/>
        <dbReference type="ChEBI" id="CHEBI:58121"/>
        <dbReference type="ChEBI" id="CHEBI:58830"/>
        <dbReference type="EC" id="4.1.99.12"/>
    </reaction>
</comment>
<dbReference type="Proteomes" id="UP000193588">
    <property type="component" value="Unassembled WGS sequence"/>
</dbReference>
<dbReference type="GO" id="GO:0005829">
    <property type="term" value="C:cytosol"/>
    <property type="evidence" value="ECO:0007669"/>
    <property type="project" value="TreeGrafter"/>
</dbReference>
<dbReference type="AlphaFoldDB" id="A0A0D1JFK3"/>
<dbReference type="PANTHER" id="PTHR21327">
    <property type="entry name" value="GTP CYCLOHYDROLASE II-RELATED"/>
    <property type="match status" value="1"/>
</dbReference>
<dbReference type="UniPathway" id="UPA00275">
    <property type="reaction ID" value="UER00399"/>
</dbReference>
<evidence type="ECO:0000313" key="12">
    <source>
        <dbReference type="Proteomes" id="UP000244870"/>
    </source>
</evidence>
<reference evidence="9 13" key="4">
    <citation type="submission" date="2019-07" db="EMBL/GenBank/DDBJ databases">
        <title>Genome sequence of Weissella cibaria GK1.</title>
        <authorList>
            <person name="Choi H.-J."/>
        </authorList>
    </citation>
    <scope>NUCLEOTIDE SEQUENCE [LARGE SCALE GENOMIC DNA]</scope>
    <source>
        <strain evidence="9 13">GK1</strain>
    </source>
</reference>
<dbReference type="STRING" id="137591.AO080_05555"/>
<accession>A0A0D1JFK3</accession>
<comment type="function">
    <text evidence="1 5">Catalyzes the conversion of D-ribulose 5-phosphate to formate and 3,4-dihydroxy-2-butanone 4-phosphate.</text>
</comment>
<evidence type="ECO:0000313" key="6">
    <source>
        <dbReference type="EMBL" id="AWF96143.1"/>
    </source>
</evidence>
<keyword evidence="5" id="KW-0464">Manganese</keyword>
<dbReference type="EMBL" id="JWHU01000023">
    <property type="protein sequence ID" value="KIU20198.1"/>
    <property type="molecule type" value="Genomic_DNA"/>
</dbReference>
<dbReference type="GO" id="GO:0009231">
    <property type="term" value="P:riboflavin biosynthetic process"/>
    <property type="evidence" value="ECO:0007669"/>
    <property type="project" value="UniProtKB-UniPathway"/>
</dbReference>
<dbReference type="InterPro" id="IPR017945">
    <property type="entry name" value="DHBP_synth_RibB-like_a/b_dom"/>
</dbReference>
<dbReference type="Proteomes" id="UP000032287">
    <property type="component" value="Unassembled WGS sequence"/>
</dbReference>
<dbReference type="GO" id="GO:0046872">
    <property type="term" value="F:metal ion binding"/>
    <property type="evidence" value="ECO:0007669"/>
    <property type="project" value="UniProtKB-KW"/>
</dbReference>
<dbReference type="eggNOG" id="COG0108">
    <property type="taxonomic scope" value="Bacteria"/>
</dbReference>
<comment type="pathway">
    <text evidence="2 5">Cofactor biosynthesis; riboflavin biosynthesis; 2-hydroxy-3-oxobutyl phosphate from D-ribulose 5-phosphate: step 1/1.</text>
</comment>
<evidence type="ECO:0000313" key="9">
    <source>
        <dbReference type="EMBL" id="TVV27869.1"/>
    </source>
</evidence>
<dbReference type="EMBL" id="VNHC01000002">
    <property type="protein sequence ID" value="TVV27869.1"/>
    <property type="molecule type" value="Genomic_DNA"/>
</dbReference>
<keyword evidence="10" id="KW-1185">Reference proteome</keyword>
<reference evidence="8 11" key="2">
    <citation type="submission" date="2017-04" db="EMBL/GenBank/DDBJ databases">
        <title>The genome sequence of Weissella cibaria isolated from wild Drosophila.</title>
        <authorList>
            <person name="Ricks N.J."/>
            <person name="Carroll C."/>
            <person name="Walters A."/>
            <person name="Newell P.D."/>
            <person name="Chaston J.M."/>
        </authorList>
    </citation>
    <scope>NUCLEOTIDE SEQUENCE [LARGE SCALE GENOMIC DNA]</scope>
    <source>
        <strain evidence="8 11">DmW_103</strain>
    </source>
</reference>
<dbReference type="RefSeq" id="WP_010372605.1">
    <property type="nucleotide sequence ID" value="NZ_BJEF01000004.1"/>
</dbReference>
<dbReference type="PATRIC" id="fig|137591.25.peg.1213"/>
<evidence type="ECO:0000256" key="2">
    <source>
        <dbReference type="ARBA" id="ARBA00004904"/>
    </source>
</evidence>
<dbReference type="GeneID" id="66961970"/>
<dbReference type="OrthoDB" id="9793111at2"/>
<dbReference type="SUPFAM" id="SSF55821">
    <property type="entry name" value="YrdC/RibB"/>
    <property type="match status" value="1"/>
</dbReference>
<evidence type="ECO:0000313" key="11">
    <source>
        <dbReference type="Proteomes" id="UP000193588"/>
    </source>
</evidence>
<reference evidence="6 12" key="3">
    <citation type="submission" date="2017-04" db="EMBL/GenBank/DDBJ databases">
        <title>Weissella cibaria strain m2 complete genome.</title>
        <authorList>
            <person name="Pan Q."/>
            <person name="Tan M."/>
            <person name="Yao F."/>
            <person name="Su S."/>
        </authorList>
    </citation>
    <scope>NUCLEOTIDE SEQUENCE [LARGE SCALE GENOMIC DNA]</scope>
    <source>
        <strain evidence="6 12">M2</strain>
    </source>
</reference>
<evidence type="ECO:0000256" key="1">
    <source>
        <dbReference type="ARBA" id="ARBA00002284"/>
    </source>
</evidence>